<protein>
    <submittedName>
        <fullName evidence="2">LURP-one-related family protein</fullName>
    </submittedName>
</protein>
<keyword evidence="3" id="KW-1185">Reference proteome</keyword>
<gene>
    <name evidence="2" type="ORF">RM764_44445</name>
</gene>
<comment type="caution">
    <text evidence="2">The sequence shown here is derived from an EMBL/GenBank/DDBJ whole genome shotgun (WGS) entry which is preliminary data.</text>
</comment>
<dbReference type="InterPro" id="IPR038595">
    <property type="entry name" value="LOR_sf"/>
</dbReference>
<dbReference type="EMBL" id="JAVREY010000140">
    <property type="protein sequence ID" value="MDT0469902.1"/>
    <property type="molecule type" value="Genomic_DNA"/>
</dbReference>
<evidence type="ECO:0000313" key="2">
    <source>
        <dbReference type="EMBL" id="MDT0469902.1"/>
    </source>
</evidence>
<organism evidence="2 3">
    <name type="scientific">Streptomyces gibsoniae</name>
    <dbReference type="NCBI Taxonomy" id="3075529"/>
    <lineage>
        <taxon>Bacteria</taxon>
        <taxon>Bacillati</taxon>
        <taxon>Actinomycetota</taxon>
        <taxon>Actinomycetes</taxon>
        <taxon>Kitasatosporales</taxon>
        <taxon>Streptomycetaceae</taxon>
        <taxon>Streptomyces</taxon>
    </lineage>
</organism>
<name>A0ABU2UAA6_9ACTN</name>
<dbReference type="Proteomes" id="UP001183809">
    <property type="component" value="Unassembled WGS sequence"/>
</dbReference>
<reference evidence="3" key="1">
    <citation type="submission" date="2023-07" db="EMBL/GenBank/DDBJ databases">
        <title>30 novel species of actinomycetes from the DSMZ collection.</title>
        <authorList>
            <person name="Nouioui I."/>
        </authorList>
    </citation>
    <scope>NUCLEOTIDE SEQUENCE [LARGE SCALE GENOMIC DNA]</scope>
    <source>
        <strain evidence="3">DSM 41699</strain>
    </source>
</reference>
<proteinExistence type="inferred from homology"/>
<evidence type="ECO:0000256" key="1">
    <source>
        <dbReference type="ARBA" id="ARBA00005437"/>
    </source>
</evidence>
<dbReference type="RefSeq" id="WP_311701319.1">
    <property type="nucleotide sequence ID" value="NZ_JAVREY010000140.1"/>
</dbReference>
<sequence>MSAPSLDLDGVSMRYLVRDRMLAFHEEAWVETEHRQKLFRVDRKLLRLRTTFHFVDTQGDQVASIVKKVLTLHHTILVKQNGETIGRISKRRFRFFGDRFKVTLRDGRRLRISGNLWDREFDIADDGTTLAHISRRWFSIRDAYAVDVMYEPDSLLLVILAVCVDHIIEDGRSEQLTNL</sequence>
<dbReference type="InterPro" id="IPR007612">
    <property type="entry name" value="LOR"/>
</dbReference>
<accession>A0ABU2UAA6</accession>
<comment type="similarity">
    <text evidence="1">Belongs to the LOR family.</text>
</comment>
<dbReference type="Gene3D" id="2.40.160.200">
    <property type="entry name" value="LURP1-related"/>
    <property type="match status" value="1"/>
</dbReference>
<evidence type="ECO:0000313" key="3">
    <source>
        <dbReference type="Proteomes" id="UP001183809"/>
    </source>
</evidence>
<dbReference type="InterPro" id="IPR025659">
    <property type="entry name" value="Tubby-like_C"/>
</dbReference>
<dbReference type="SUPFAM" id="SSF54518">
    <property type="entry name" value="Tubby C-terminal domain-like"/>
    <property type="match status" value="1"/>
</dbReference>
<dbReference type="Pfam" id="PF04525">
    <property type="entry name" value="LOR"/>
    <property type="match status" value="1"/>
</dbReference>